<evidence type="ECO:0000256" key="4">
    <source>
        <dbReference type="ARBA" id="ARBA00022837"/>
    </source>
</evidence>
<feature type="domain" description="Cadherin" evidence="11">
    <location>
        <begin position="2503"/>
        <end position="2610"/>
    </location>
</feature>
<organism evidence="12 13">
    <name type="scientific">Saccoglossus kowalevskii</name>
    <name type="common">Acorn worm</name>
    <dbReference type="NCBI Taxonomy" id="10224"/>
    <lineage>
        <taxon>Eukaryota</taxon>
        <taxon>Metazoa</taxon>
        <taxon>Hemichordata</taxon>
        <taxon>Enteropneusta</taxon>
        <taxon>Harrimaniidae</taxon>
        <taxon>Saccoglossus</taxon>
    </lineage>
</organism>
<feature type="domain" description="Cadherin" evidence="11">
    <location>
        <begin position="1090"/>
        <end position="1195"/>
    </location>
</feature>
<reference evidence="13" key="1">
    <citation type="submission" date="2025-08" db="UniProtKB">
        <authorList>
            <consortium name="RefSeq"/>
        </authorList>
    </citation>
    <scope>IDENTIFICATION</scope>
    <source>
        <tissue evidence="13">Testes</tissue>
    </source>
</reference>
<dbReference type="PRINTS" id="PR00205">
    <property type="entry name" value="CADHERIN"/>
</dbReference>
<feature type="domain" description="Cadherin" evidence="11">
    <location>
        <begin position="129"/>
        <end position="231"/>
    </location>
</feature>
<dbReference type="PROSITE" id="PS50268">
    <property type="entry name" value="CADHERIN_2"/>
    <property type="match status" value="29"/>
</dbReference>
<feature type="compositionally biased region" description="Polar residues" evidence="8">
    <location>
        <begin position="3531"/>
        <end position="3553"/>
    </location>
</feature>
<dbReference type="Proteomes" id="UP000694865">
    <property type="component" value="Unplaced"/>
</dbReference>
<feature type="transmembrane region" description="Helical" evidence="9">
    <location>
        <begin position="3330"/>
        <end position="3353"/>
    </location>
</feature>
<feature type="domain" description="Cadherin" evidence="11">
    <location>
        <begin position="341"/>
        <end position="449"/>
    </location>
</feature>
<feature type="compositionally biased region" description="Polar residues" evidence="8">
    <location>
        <begin position="3454"/>
        <end position="3466"/>
    </location>
</feature>
<feature type="domain" description="Cadherin" evidence="11">
    <location>
        <begin position="2982"/>
        <end position="3108"/>
    </location>
</feature>
<dbReference type="PANTHER" id="PTHR24026">
    <property type="entry name" value="FAT ATYPICAL CADHERIN-RELATED"/>
    <property type="match status" value="1"/>
</dbReference>
<keyword evidence="2 9" id="KW-0812">Transmembrane</keyword>
<feature type="domain" description="Cadherin" evidence="11">
    <location>
        <begin position="30"/>
        <end position="128"/>
    </location>
</feature>
<feature type="region of interest" description="Disordered" evidence="8">
    <location>
        <begin position="3526"/>
        <end position="3568"/>
    </location>
</feature>
<dbReference type="SMART" id="SM00112">
    <property type="entry name" value="CA"/>
    <property type="match status" value="29"/>
</dbReference>
<evidence type="ECO:0000256" key="9">
    <source>
        <dbReference type="SAM" id="Phobius"/>
    </source>
</evidence>
<evidence type="ECO:0000256" key="8">
    <source>
        <dbReference type="SAM" id="MobiDB-lite"/>
    </source>
</evidence>
<feature type="domain" description="Cadherin" evidence="11">
    <location>
        <begin position="1301"/>
        <end position="1406"/>
    </location>
</feature>
<dbReference type="SUPFAM" id="SSF49313">
    <property type="entry name" value="Cadherin-like"/>
    <property type="match status" value="31"/>
</dbReference>
<feature type="domain" description="Cadherin" evidence="11">
    <location>
        <begin position="1730"/>
        <end position="1817"/>
    </location>
</feature>
<sequence length="3713" mass="410786">MAGQLKTLITLLLSFTILSYVNGDEPPRFITDITSLQLREDLPLGTEILVLNGYDAEGPVHYALYDDISQELLDVNSVNGSVKLKKSLDREVNPHHEVIFSVVDNMGQQQPMETSIYVLDVNDNAPVFENTPYKVSISENVTVGTTIFEISATDSDSGRNGIIFFSFSTEINSFSIPSPNRYVIINQPLDYEDINIYELTIVATDQGIPQQSSEASLIIKVTDVQDNPPMFTGLPYTTSVDENSPTTLVVQTVRAFDQDIGLSNQISYSIVSASVPELFTINADTGEIRGQRLIDREAEGFPGYVTLTVEALEVGPDGGDSAQTEFTITINDVNDESPLFSQAEYSITVSENAHIALPLDIHVRDRDQGEFSTISLSLHGQYSELFRLEPSRVLGEADVIILVDHPLDYETAVQYQLYIYANETADITHFDMTRVRITLINENDNRPIFSSQSITVDVKEDLPVGSNVTMVTATDDDIGIYGDITYTISGADQFIIDAELGVISLIQSIDYELSLRYQLTVRAEDGGNPAEADNTRVIINVIDVNDNPPVFKDSEYFATIEENTVYLNKSIVRIRATDRDSAPYNQITYHILDAPSEDQFSVTTDGVNGFVFVNTPVDYEELIDGGLTLTLSAEDLDGLSDVAVLYIEVLDKNDHGPEFTHQTYNVSVFEDIQTSDTVTTVTAIDGDMSSALGTESIVYSVSQPGVFRINPGTGEITTTTFLDRDMGVDSYIVQVLAVDGGHGNEQKTATSMVYITILDVNDNNPVFENVRQTVYIAEDQPIDTVIGNVTASDLDFGMNGDIIYSFISGNTDDVFSIGLFDGEILIKKELDYDDLYQVYILEILAHDQGVPVDPATGSATATVTVSVIDVNDNSPVFEYTVYQFAVSEEADPGITIGMIRATDMDSTTNAYIDYNITDGNIDGSFNMKRVGSGEIILERQLDRENIDMYGLTVIASDRGIPRHSAVCYVTIIVRDVNDNDPIWIDEPYMTTISEDVDNGTYVFQVSAIDADIGSNQLLVYEINPFTPYFKVDSASGVITTTDVPLDREMNTAQEIILTVKDSGRPLRRSSHSAIVHVTVLDINDNVPVFEDTPYIGSVVENQPAGTSVIQVSASDLDFGENGTVSYFIVSLEPNTNNFDMNSSTGLITLTHPLDREYIQAYNITIQARDGGMDPNVAIATVQIEIEDDNDHSPLFTANSYEVSVLENATRGTSLIVLSASDGDIGTNADINYFITHGNQDGKFQIHFQSGLVQTSAFLDREVVEEYNLTIEAIDNGVYAKTGTCYVTVNVLDINDNRPIFTESNYDVTVMENVTQDYTIVTVHALDADIGENAKITYAIIAGNTQNSFVIDSNYGDIRRNEQPLDRETEESYILTVEASNNDSNMFRSQVRVSMMVYDVNDEKPVFTQSVYYRPDLSESAGKGTSVILVSAEDPDLSDGGRVVYSITAGNDMDEFSIDSSTGLITTDAALDYETKNNYSLVVMAVDQSPPYHSGTASVVVIIVNINDEPPSFNQTRYYSTVKENVAIGTSVVKVTAVEYDNQNPIQYEFDPNTNPEAMALFTINIDNGLISTINEIDREIRGFYTITVLANDGGTEKGSTTVWITVLDKNDNAPSFDVFSDISVSVKEEMYTPVGSMIGRVKATDRDEGINAMVNYEIIDGDVNNMFNITTNTVNEGIIKNIQLLDREVKDTYRLIVSAYDSGDVPLNTSMIVTINIEDVNDNIPNVGGGTIITTVYATDEDIGSNGVLKYYIVDGNTDGTFRMDRNTGEISTRPDPPDREKQDFYNLTVLAEDEGDDVIQQVTVTVLDINDIVPYFDASFLGVYEIAEDTSGPFIGTFRATDLDEGNNGHIQYSLYGDIYDEFSISPSDGDLRVRRGVELDRERIDIYNITLIATDMGNPPLSGSLDRETTSMYILTVTAKDNPENPTNARRDGTELIVTLLDENDQIPTFTQSLYSGHIEENSQEDNTVTMDDAVLAVDADFGNNSVITYSISGNGSQYFYIHQHTATIHVKETNSLDREAENIYRFLVTAIDIGGLNSSAEIVVNIVDVNDNSPVFTPSNMTVFIPENVVGGHVVMEVLAIDADIGLNQEVTYRVESGGQDKFTINPNTGLIKVSIASTLDREQRDQYTLVVIATDRGNPSQSGTGTVSIIVGDINDTPPSFTVLSQNFYLRENSPVGTTAAWVIAVDPDFDSLLQYSIVSIAAIDEEDNIVADSNLYENWFSINEFSGTVQVAGILDRENVSVFQLTISAVDLSSQYNGSRHSNPNAEVSIHLLDVNDNDPVFQPPGLEYIHEQLVEQSPLDTVVTTFTALDRDKGLQGMVRYEIVDNKTDLLQISDPAVGVITVNGVVDREIYQWLNFTVKAWDFGNPPRYSQIPVFVEILELNDNNPIFRQSLYETSVVENAIAGTEILVVIATDADSGSYGEVRYMLAGGAGKFTVDEITGAISLVHSLDREIQSEYTLTVTAKDNPTGLSSDRRENSVLVIVDVLDVNDNVPIPGAANYRFEILENVPVYSAVGTVVAHDADSGANGVLQYIISEVSEDDLFDINSSDGQIFTINSLDRESLGNKEMVSMVVKIQDQGVEHHEVTVPVLITVLDVNDNSPYFAYAMYNVTLSEDDFGGTLVYQFSAVDLDQDPVITYTLLDADLYSEFTVSEQTGALTTVSSLDHESRPEYLLTIEASDEDGNVGTTQLYIRVLDTNDQAPLFAITLYQFSVKENESVGSLVGQVVATDSDSVMEHSKIFYHIINGNPDNDFYLNENTGVVLINKQLNRESRAMYELEIEARNVADGIQSNVTLYDLATVIISIEDINDEAPMFTKQQYSRRILENEQIDTSIITVTAVDFDDGTNGEVYYAIEEGNYNVYVKKLVAVVSCNTNQEPGYFITTVIATDGDLGDNGVVIYDFFKTEGDNEDWQNFYIDETRGDLYTTFTADRELKSFYTIVLLAKDLGEPQFESTQAVTIKVLDENDNIPIFSNVEVAQTMYISEHSTNGTIVGEIEQAIDLDEGDNAKVYYYFAGGNSDGYFEIDKTTGIIILMKEVDREKVNQFVLTVKASSDPDFGEDIEERRRREVIEPIDMNDINDPTLKTVVIKVVDINDNGPQFPRDEYTAGLSLDAKYESKLITVTAKDEDTGNNSIVYYSILSIYHLDTTTDLPPRVQPNAFKIGRLDGIIRTNELFVSFYHGYFELNVLAEDNGHKNDTAIVKIYMLKDNQRVKIVFNNDPDTVKEFTDQFISLIANITGALVHVDDIQYHISDTGGVDFKRTDMLIHAVDPNTNSIMDVHHIIELIDANYADLENFFKVYNVIEIVPAVPSREEDRISLLEAALVAIGIMLFIGVLIYIFCICWIRHKHKNKLEAIATFSYGASTSDLLRDSSYQGSNPLWIDNYSWISDWPESLSHFEREYEAQELTMDFFHDDDGSMRDTSSLMAKRHMKTFSPLPNGIDRRSQSPPSAESRSPSGSDFEIELIQSVTSGESDTDESPGVLGANGNNTEQELSNDYVGLKDYSIFITPRRMLTPISEEDSGSLTSSCKTDTMKTTGSRFSGIQSDYEEDESEESNDERLTLTVLDNLDSSFRINEKGASGAVNHSDKYQPLENHSSQDTDSESSSGSDGAYQIYHVNSEPRDFSLNIPLDDRDAAPLTQPQYLEANHGVENNAFEYDFMVFKSSDEDNSDSSKESIQVSDIDNRNTSNILSAALAHSELETFL</sequence>
<feature type="domain" description="Cadherin" evidence="11">
    <location>
        <begin position="232"/>
        <end position="340"/>
    </location>
</feature>
<feature type="domain" description="Cadherin" evidence="11">
    <location>
        <begin position="2611"/>
        <end position="2711"/>
    </location>
</feature>
<feature type="domain" description="Cadherin" evidence="11">
    <location>
        <begin position="1833"/>
        <end position="1952"/>
    </location>
</feature>
<feature type="domain" description="Cadherin" evidence="11">
    <location>
        <begin position="1513"/>
        <end position="1616"/>
    </location>
</feature>
<keyword evidence="3" id="KW-0677">Repeat</keyword>
<feature type="domain" description="Cadherin" evidence="11">
    <location>
        <begin position="2396"/>
        <end position="2502"/>
    </location>
</feature>
<evidence type="ECO:0000256" key="1">
    <source>
        <dbReference type="ARBA" id="ARBA00004370"/>
    </source>
</evidence>
<keyword evidence="10" id="KW-0732">Signal</keyword>
<feature type="domain" description="Cadherin" evidence="11">
    <location>
        <begin position="2712"/>
        <end position="2822"/>
    </location>
</feature>
<feature type="region of interest" description="Disordered" evidence="8">
    <location>
        <begin position="3442"/>
        <end position="3502"/>
    </location>
</feature>
<feature type="domain" description="Cadherin" evidence="11">
    <location>
        <begin position="3109"/>
        <end position="3230"/>
    </location>
</feature>
<feature type="domain" description="Cadherin" evidence="11">
    <location>
        <begin position="1196"/>
        <end position="1300"/>
    </location>
</feature>
<dbReference type="Pfam" id="PF23206">
    <property type="entry name" value="PCDH15_12th"/>
    <property type="match status" value="1"/>
</dbReference>
<keyword evidence="4 7" id="KW-0106">Calcium</keyword>
<dbReference type="Gene3D" id="2.60.40.60">
    <property type="entry name" value="Cadherins"/>
    <property type="match status" value="31"/>
</dbReference>
<dbReference type="InterPro" id="IPR020894">
    <property type="entry name" value="Cadherin_CS"/>
</dbReference>
<feature type="domain" description="Cadherin" evidence="11">
    <location>
        <begin position="1408"/>
        <end position="1512"/>
    </location>
</feature>
<accession>A0ABM0MSA5</accession>
<evidence type="ECO:0000313" key="13">
    <source>
        <dbReference type="RefSeq" id="XP_006822896.1"/>
    </source>
</evidence>
<keyword evidence="5 9" id="KW-1133">Transmembrane helix</keyword>
<dbReference type="PROSITE" id="PS00232">
    <property type="entry name" value="CADHERIN_1"/>
    <property type="match status" value="14"/>
</dbReference>
<evidence type="ECO:0000256" key="2">
    <source>
        <dbReference type="ARBA" id="ARBA00022692"/>
    </source>
</evidence>
<feature type="domain" description="Cadherin" evidence="11">
    <location>
        <begin position="660"/>
        <end position="767"/>
    </location>
</feature>
<dbReference type="Pfam" id="PF00028">
    <property type="entry name" value="Cadherin"/>
    <property type="match status" value="28"/>
</dbReference>
<feature type="compositionally biased region" description="Low complexity" evidence="8">
    <location>
        <begin position="3606"/>
        <end position="3618"/>
    </location>
</feature>
<gene>
    <name evidence="13" type="primary">CDH23</name>
</gene>
<feature type="chain" id="PRO_5047237570" evidence="10">
    <location>
        <begin position="24"/>
        <end position="3713"/>
    </location>
</feature>
<feature type="domain" description="Cadherin" evidence="11">
    <location>
        <begin position="984"/>
        <end position="1089"/>
    </location>
</feature>
<dbReference type="CDD" id="cd11304">
    <property type="entry name" value="Cadherin_repeat"/>
    <property type="match status" value="29"/>
</dbReference>
<evidence type="ECO:0000256" key="7">
    <source>
        <dbReference type="PROSITE-ProRule" id="PRU00043"/>
    </source>
</evidence>
<feature type="signal peptide" evidence="10">
    <location>
        <begin position="1"/>
        <end position="23"/>
    </location>
</feature>
<feature type="domain" description="Cadherin" evidence="11">
    <location>
        <begin position="1953"/>
        <end position="2059"/>
    </location>
</feature>
<dbReference type="InterPro" id="IPR002126">
    <property type="entry name" value="Cadherin-like_dom"/>
</dbReference>
<proteinExistence type="predicted"/>
<dbReference type="PANTHER" id="PTHR24026:SF126">
    <property type="entry name" value="PROTOCADHERIN FAT 4"/>
    <property type="match status" value="1"/>
</dbReference>
<feature type="domain" description="Cadherin" evidence="11">
    <location>
        <begin position="768"/>
        <end position="877"/>
    </location>
</feature>
<name>A0ABM0MSA5_SACKO</name>
<evidence type="ECO:0000256" key="6">
    <source>
        <dbReference type="ARBA" id="ARBA00023136"/>
    </source>
</evidence>
<feature type="domain" description="Cadherin" evidence="11">
    <location>
        <begin position="2298"/>
        <end position="2395"/>
    </location>
</feature>
<evidence type="ECO:0000259" key="11">
    <source>
        <dbReference type="PROSITE" id="PS50268"/>
    </source>
</evidence>
<dbReference type="InterPro" id="IPR015919">
    <property type="entry name" value="Cadherin-like_sf"/>
</dbReference>
<feature type="domain" description="Cadherin" evidence="11">
    <location>
        <begin position="2823"/>
        <end position="2979"/>
    </location>
</feature>
<evidence type="ECO:0000313" key="12">
    <source>
        <dbReference type="Proteomes" id="UP000694865"/>
    </source>
</evidence>
<feature type="domain" description="Cadherin" evidence="11">
    <location>
        <begin position="552"/>
        <end position="659"/>
    </location>
</feature>
<dbReference type="InterPro" id="IPR056989">
    <property type="entry name" value="PCDH15_12th_dom"/>
</dbReference>
<evidence type="ECO:0000256" key="10">
    <source>
        <dbReference type="SAM" id="SignalP"/>
    </source>
</evidence>
<protein>
    <submittedName>
        <fullName evidence="13">LOW QUALITY PROTEIN: cadherin-23</fullName>
    </submittedName>
</protein>
<dbReference type="RefSeq" id="XP_006822896.1">
    <property type="nucleotide sequence ID" value="XM_006822833.1"/>
</dbReference>
<evidence type="ECO:0000256" key="3">
    <source>
        <dbReference type="ARBA" id="ARBA00022737"/>
    </source>
</evidence>
<feature type="region of interest" description="Disordered" evidence="8">
    <location>
        <begin position="3587"/>
        <end position="3620"/>
    </location>
</feature>
<feature type="domain" description="Cadherin" evidence="11">
    <location>
        <begin position="450"/>
        <end position="551"/>
    </location>
</feature>
<feature type="domain" description="Cadherin" evidence="11">
    <location>
        <begin position="2166"/>
        <end position="2287"/>
    </location>
</feature>
<comment type="subcellular location">
    <subcellularLocation>
        <location evidence="1">Membrane</location>
    </subcellularLocation>
</comment>
<dbReference type="GeneID" id="100376490"/>
<evidence type="ECO:0000256" key="5">
    <source>
        <dbReference type="ARBA" id="ARBA00022989"/>
    </source>
</evidence>
<keyword evidence="6 9" id="KW-0472">Membrane</keyword>
<feature type="domain" description="Cadherin" evidence="11">
    <location>
        <begin position="1632"/>
        <end position="1727"/>
    </location>
</feature>
<feature type="domain" description="Cadherin" evidence="11">
    <location>
        <begin position="878"/>
        <end position="983"/>
    </location>
</feature>
<feature type="compositionally biased region" description="Acidic residues" evidence="8">
    <location>
        <begin position="3555"/>
        <end position="3565"/>
    </location>
</feature>
<feature type="domain" description="Cadherin" evidence="11">
    <location>
        <begin position="2060"/>
        <end position="2165"/>
    </location>
</feature>
<keyword evidence="12" id="KW-1185">Reference proteome</keyword>